<feature type="compositionally biased region" description="Low complexity" evidence="1">
    <location>
        <begin position="521"/>
        <end position="535"/>
    </location>
</feature>
<dbReference type="PANTHER" id="PTHR42957:SF1">
    <property type="entry name" value="HELICASE MJ1565-RELATED"/>
    <property type="match status" value="1"/>
</dbReference>
<comment type="caution">
    <text evidence="4">The sequence shown here is derived from an EMBL/GenBank/DDBJ whole genome shotgun (WGS) entry which is preliminary data.</text>
</comment>
<organism evidence="4">
    <name type="scientific">hydrocarbon metagenome</name>
    <dbReference type="NCBI Taxonomy" id="938273"/>
    <lineage>
        <taxon>unclassified sequences</taxon>
        <taxon>metagenomes</taxon>
        <taxon>ecological metagenomes</taxon>
    </lineage>
</organism>
<dbReference type="Pfam" id="PF01935">
    <property type="entry name" value="DUF87"/>
    <property type="match status" value="1"/>
</dbReference>
<dbReference type="CDD" id="cd01127">
    <property type="entry name" value="TrwB_TraG_TraD_VirD4"/>
    <property type="match status" value="1"/>
</dbReference>
<keyword evidence="4" id="KW-0378">Hydrolase</keyword>
<dbReference type="InterPro" id="IPR027417">
    <property type="entry name" value="P-loop_NTPase"/>
</dbReference>
<protein>
    <submittedName>
        <fullName evidence="4">Bipolar dna helicase</fullName>
    </submittedName>
</protein>
<sequence>MRSIVKGSVGTIVGETTPTAFKFLISKEVGRGTYIKAKGDGREWILAQIEDIKRSNTAYTVNQLNDAARNYDSREMMIAESRVIGVESNGKLRLPTSPARPGESVFLADEKLIKATLGLSKGDMYIGMLKGYDIRVEMDANTLVQKHCSVLAKTGSGKSYTAAVILEELLDRKVALLVIDPHGEYASMKEPNNVGDFSKYKVKPRGYDITVYTPGEMAMNPRADRPFRFNSLNLSAREVAKMIPNESSSSGQLGLLYEAISALRAETDAYTLEDIIEQVVRSNSKVKWNLVGQLESLLELGLFSGTATPCDELLRPGRAAVIDMTGIIPELQAMIVARLLTDIFEARKRRLISPGMVVVEEAHNYIPERGTGNAASTNIVRTIAAEGRKFGLGLMIISQRPARVDKNVISQCNTQIIMRVTNPNDLKALSKGLEGMTTDLEEEIKRLPAGVAMLVSNEIERPITVNIRPRKSRHGGVSTEIVSREKAKASSVQPARALEKRSRPQSPESSGNEKPVRSKKSQSSGGLLKKVFGRA</sequence>
<evidence type="ECO:0000259" key="2">
    <source>
        <dbReference type="Pfam" id="PF01935"/>
    </source>
</evidence>
<dbReference type="InterPro" id="IPR018538">
    <property type="entry name" value="HerA_barrel_dom"/>
</dbReference>
<proteinExistence type="predicted"/>
<keyword evidence="4" id="KW-0547">Nucleotide-binding</keyword>
<accession>A0A0W8F5D4</accession>
<reference evidence="4" key="1">
    <citation type="journal article" date="2015" name="Proc. Natl. Acad. Sci. U.S.A.">
        <title>Networks of energetic and metabolic interactions define dynamics in microbial communities.</title>
        <authorList>
            <person name="Embree M."/>
            <person name="Liu J.K."/>
            <person name="Al-Bassam M.M."/>
            <person name="Zengler K."/>
        </authorList>
    </citation>
    <scope>NUCLEOTIDE SEQUENCE</scope>
</reference>
<evidence type="ECO:0000259" key="3">
    <source>
        <dbReference type="Pfam" id="PF09378"/>
    </source>
</evidence>
<feature type="region of interest" description="Disordered" evidence="1">
    <location>
        <begin position="470"/>
        <end position="535"/>
    </location>
</feature>
<dbReference type="InterPro" id="IPR008571">
    <property type="entry name" value="HerA-like"/>
</dbReference>
<dbReference type="Pfam" id="PF09378">
    <property type="entry name" value="HAS-barrel"/>
    <property type="match status" value="1"/>
</dbReference>
<dbReference type="SUPFAM" id="SSF52540">
    <property type="entry name" value="P-loop containing nucleoside triphosphate hydrolases"/>
    <property type="match status" value="1"/>
</dbReference>
<evidence type="ECO:0000256" key="1">
    <source>
        <dbReference type="SAM" id="MobiDB-lite"/>
    </source>
</evidence>
<gene>
    <name evidence="4" type="ORF">ASZ90_014364</name>
</gene>
<evidence type="ECO:0000313" key="4">
    <source>
        <dbReference type="EMBL" id="KUG16033.1"/>
    </source>
</evidence>
<dbReference type="EMBL" id="LNQE01001517">
    <property type="protein sequence ID" value="KUG16033.1"/>
    <property type="molecule type" value="Genomic_DNA"/>
</dbReference>
<keyword evidence="4" id="KW-0067">ATP-binding</keyword>
<dbReference type="InterPro" id="IPR002789">
    <property type="entry name" value="HerA_central"/>
</dbReference>
<name>A0A0W8F5D4_9ZZZZ</name>
<feature type="domain" description="Helicase HerA central" evidence="2">
    <location>
        <begin position="125"/>
        <end position="342"/>
    </location>
</feature>
<keyword evidence="4" id="KW-0347">Helicase</keyword>
<feature type="domain" description="Helicase HerA barrel" evidence="3">
    <location>
        <begin position="9"/>
        <end position="85"/>
    </location>
</feature>
<dbReference type="PANTHER" id="PTHR42957">
    <property type="entry name" value="HELICASE MJ1565-RELATED"/>
    <property type="match status" value="1"/>
</dbReference>
<dbReference type="GO" id="GO:0004386">
    <property type="term" value="F:helicase activity"/>
    <property type="evidence" value="ECO:0007669"/>
    <property type="project" value="UniProtKB-KW"/>
</dbReference>
<dbReference type="AlphaFoldDB" id="A0A0W8F5D4"/>
<dbReference type="Gene3D" id="3.40.50.300">
    <property type="entry name" value="P-loop containing nucleotide triphosphate hydrolases"/>
    <property type="match status" value="2"/>
</dbReference>